<organism evidence="3 4">
    <name type="scientific">Colletotrichum gloeosporioides (strain Cg-14)</name>
    <name type="common">Anthracnose fungus</name>
    <name type="synonym">Glomerella cingulata</name>
    <dbReference type="NCBI Taxonomy" id="1237896"/>
    <lineage>
        <taxon>Eukaryota</taxon>
        <taxon>Fungi</taxon>
        <taxon>Dikarya</taxon>
        <taxon>Ascomycota</taxon>
        <taxon>Pezizomycotina</taxon>
        <taxon>Sordariomycetes</taxon>
        <taxon>Hypocreomycetidae</taxon>
        <taxon>Glomerellales</taxon>
        <taxon>Glomerellaceae</taxon>
        <taxon>Colletotrichum</taxon>
        <taxon>Colletotrichum gloeosporioides species complex</taxon>
    </lineage>
</organism>
<dbReference type="InterPro" id="IPR056125">
    <property type="entry name" value="DUF7708"/>
</dbReference>
<evidence type="ECO:0000259" key="2">
    <source>
        <dbReference type="Pfam" id="PF24809"/>
    </source>
</evidence>
<dbReference type="OMA" id="QCWLSPV"/>
<evidence type="ECO:0000313" key="4">
    <source>
        <dbReference type="Proteomes" id="UP000015530"/>
    </source>
</evidence>
<proteinExistence type="predicted"/>
<comment type="caution">
    <text evidence="3">The sequence shown here is derived from an EMBL/GenBank/DDBJ whole genome shotgun (WGS) entry which is preliminary data.</text>
</comment>
<dbReference type="OrthoDB" id="5389929at2759"/>
<dbReference type="Pfam" id="PF24809">
    <property type="entry name" value="DUF7708"/>
    <property type="match status" value="1"/>
</dbReference>
<dbReference type="HOGENOM" id="CLU_028429_0_0_1"/>
<evidence type="ECO:0000313" key="3">
    <source>
        <dbReference type="EMBL" id="EQB46724.1"/>
    </source>
</evidence>
<name>T0K4D1_COLGC</name>
<dbReference type="Proteomes" id="UP000015530">
    <property type="component" value="Unassembled WGS sequence"/>
</dbReference>
<reference evidence="4" key="1">
    <citation type="journal article" date="2013" name="Mol. Plant Microbe Interact.">
        <title>Global aspects of pacC regulation of pathogenicity genes in Colletotrichum gloeosporioides as revealed by transcriptome analysis.</title>
        <authorList>
            <person name="Alkan N."/>
            <person name="Meng X."/>
            <person name="Friedlander G."/>
            <person name="Reuveni E."/>
            <person name="Sukno S."/>
            <person name="Sherman A."/>
            <person name="Thon M."/>
            <person name="Fluhr R."/>
            <person name="Prusky D."/>
        </authorList>
    </citation>
    <scope>NUCLEOTIDE SEQUENCE [LARGE SCALE GENOMIC DNA]</scope>
    <source>
        <strain evidence="4">Cg-14</strain>
    </source>
</reference>
<dbReference type="STRING" id="1237896.T0K4D1"/>
<keyword evidence="1" id="KW-0175">Coiled coil</keyword>
<protein>
    <recommendedName>
        <fullName evidence="2">DUF7708 domain-containing protein</fullName>
    </recommendedName>
</protein>
<feature type="domain" description="DUF7708" evidence="2">
    <location>
        <begin position="91"/>
        <end position="221"/>
    </location>
</feature>
<dbReference type="AlphaFoldDB" id="T0K4D1"/>
<dbReference type="EMBL" id="AMYD01003283">
    <property type="protein sequence ID" value="EQB46724.1"/>
    <property type="molecule type" value="Genomic_DNA"/>
</dbReference>
<accession>T0K4D1</accession>
<gene>
    <name evidence="3" type="ORF">CGLO_14200</name>
</gene>
<sequence length="527" mass="59847">MDREDSQSKKKLCVTAKDLALLKRSDKDQEEFRVFASDSKVFFAEEIAILNVQSVAEFEQAWNLAIKCKGRLEASRNHGIGKLMQKVQQGLSSAHDILQHIDPIVQIVQTVGAPYGGMAIGTISFLFTIAKNRDNIENGICNTLLQFRDRMAGLKVYHHIYNDVHELDQQLQSRIIEGYSYFMDFCIQAARYYSTGGTRRWLKALWGTSKALDDRAAAVTKAIFDIRYMGEELLNKNVNSIKQQNTELEAEVQGLRQANDNDRLNTVQELLKVQGYSQESDFKFLEKYQDDLRANFDQGTWAGLEILKGRRLKTFIKNCADMNRWLQSSHSCMLVLAGYNEVSVSSFGSCWLSPVALDIIATLRSSAEPEPEPYAFYIPGLGKIDLLPQVLSHIAIQLLTANRRALRDDARYNELRGKIQLYAMAANDTENDEDGRISTNAHKALQDVVLEVLNLFREEQTVWIVVDRPDQCKRRGGPNHQKKLAKALVNLLESAKSTIRVLLVVNGHDWRVDDQFDEFGQTPMAQF</sequence>
<evidence type="ECO:0000256" key="1">
    <source>
        <dbReference type="SAM" id="Coils"/>
    </source>
</evidence>
<feature type="coiled-coil region" evidence="1">
    <location>
        <begin position="231"/>
        <end position="265"/>
    </location>
</feature>